<evidence type="ECO:0000256" key="4">
    <source>
        <dbReference type="ARBA" id="ARBA00023268"/>
    </source>
</evidence>
<feature type="domain" description="3-hydroxyacyl-CoA dehydrogenase NAD binding" evidence="6">
    <location>
        <begin position="141"/>
        <end position="316"/>
    </location>
</feature>
<keyword evidence="2" id="KW-0413">Isomerase</keyword>
<dbReference type="GO" id="GO:0070403">
    <property type="term" value="F:NAD+ binding"/>
    <property type="evidence" value="ECO:0007669"/>
    <property type="project" value="InterPro"/>
</dbReference>
<evidence type="ECO:0000259" key="6">
    <source>
        <dbReference type="Pfam" id="PF02737"/>
    </source>
</evidence>
<dbReference type="Gene3D" id="3.40.50.720">
    <property type="entry name" value="NAD(P)-binding Rossmann-like Domain"/>
    <property type="match status" value="1"/>
</dbReference>
<evidence type="ECO:0000313" key="8">
    <source>
        <dbReference type="Proteomes" id="UP000076128"/>
    </source>
</evidence>
<sequence>MCNSHRIAAPEALASGIIDAVARPAAAEDLIAAARAGIATHPGKRRLREGAVPADPPGAIEAAEAAVLRKRGARPNVKEAMRLVKLAASAPIDSALAEERAVFQNLRIAEDAFALRHLFFAERAASRVEGLAAAPRPLARVGLVGGGTMGQGIARALLGAGLEVLLAERDAAAADAACRAIRAAFEAAAQKGRITPEQARIRAALLHGTGALSDLAGCDLVIEAAFEDMAVKLAIFRELDAVMQPGAILATNTSYLDIDEIAAATGRPADVLGLHFFGPADVMKLLEIVRARSTSDTAMATGLALARRLGKQPVVARVAEGFIGNRIYAAYRRHAEFLVADGASPEEVDAAIEDFGFAMGPFKVADLSGLDIAWRMRQRLAGSRDPAARHVAIADRLCEAGRFGRKTGAGWYGYGSGQPTPDPFVADLIEATRREAAITPQHFSPAAIIDRLMAAIVNEAACVLHEGTAQRPGDVDVTLVNGYGFPRWRGGPFWWAAQQSRNSLAAALAGLAAAQGADFKAGPVKAALAALRG</sequence>
<dbReference type="InterPro" id="IPR008927">
    <property type="entry name" value="6-PGluconate_DH-like_C_sf"/>
</dbReference>
<dbReference type="SUPFAM" id="SSF48179">
    <property type="entry name" value="6-phosphogluconate dehydrogenase C-terminal domain-like"/>
    <property type="match status" value="2"/>
</dbReference>
<dbReference type="GO" id="GO:0006631">
    <property type="term" value="P:fatty acid metabolic process"/>
    <property type="evidence" value="ECO:0007669"/>
    <property type="project" value="InterPro"/>
</dbReference>
<dbReference type="GO" id="GO:0016829">
    <property type="term" value="F:lyase activity"/>
    <property type="evidence" value="ECO:0007669"/>
    <property type="project" value="UniProtKB-KW"/>
</dbReference>
<dbReference type="PATRIC" id="fig|1335048.3.peg.3958"/>
<dbReference type="Gene3D" id="3.90.226.10">
    <property type="entry name" value="2-enoyl-CoA Hydratase, Chain A, domain 1"/>
    <property type="match status" value="1"/>
</dbReference>
<evidence type="ECO:0000313" key="7">
    <source>
        <dbReference type="EMBL" id="AMY71039.1"/>
    </source>
</evidence>
<dbReference type="Gene3D" id="1.10.1040.50">
    <property type="match status" value="1"/>
</dbReference>
<dbReference type="EMBL" id="CP012661">
    <property type="protein sequence ID" value="AMY71039.1"/>
    <property type="molecule type" value="Genomic_DNA"/>
</dbReference>
<dbReference type="PANTHER" id="PTHR23309">
    <property type="entry name" value="3-HYDROXYACYL-COA DEHYROGENASE"/>
    <property type="match status" value="1"/>
</dbReference>
<gene>
    <name evidence="7" type="ORF">AKL17_3817</name>
</gene>
<dbReference type="SUPFAM" id="SSF51735">
    <property type="entry name" value="NAD(P)-binding Rossmann-fold domains"/>
    <property type="match status" value="1"/>
</dbReference>
<organism evidence="7 8">
    <name type="scientific">Frigidibacter mobilis</name>
    <dbReference type="NCBI Taxonomy" id="1335048"/>
    <lineage>
        <taxon>Bacteria</taxon>
        <taxon>Pseudomonadati</taxon>
        <taxon>Pseudomonadota</taxon>
        <taxon>Alphaproteobacteria</taxon>
        <taxon>Rhodobacterales</taxon>
        <taxon>Paracoccaceae</taxon>
        <taxon>Frigidibacter</taxon>
    </lineage>
</organism>
<dbReference type="RefSeq" id="WP_236937856.1">
    <property type="nucleotide sequence ID" value="NZ_CP012661.1"/>
</dbReference>
<dbReference type="Pfam" id="PF00725">
    <property type="entry name" value="3HCDH"/>
    <property type="match status" value="1"/>
</dbReference>
<evidence type="ECO:0000256" key="1">
    <source>
        <dbReference type="ARBA" id="ARBA00023002"/>
    </source>
</evidence>
<dbReference type="InterPro" id="IPR006176">
    <property type="entry name" value="3-OHacyl-CoA_DH_NAD-bd"/>
</dbReference>
<dbReference type="STRING" id="1335048.AKL17_3817"/>
<reference evidence="7 8" key="1">
    <citation type="submission" date="2015-09" db="EMBL/GenBank/DDBJ databases">
        <title>Complete genome sequence of Defluviimonas alba cai42t isolated from an oilfield in Xinjiang.</title>
        <authorList>
            <person name="Geng S."/>
            <person name="Pan X."/>
            <person name="Wu X."/>
        </authorList>
    </citation>
    <scope>NUCLEOTIDE SEQUENCE [LARGE SCALE GENOMIC DNA]</scope>
    <source>
        <strain evidence="8">cai42</strain>
    </source>
</reference>
<accession>A0A165STW7</accession>
<keyword evidence="3" id="KW-0456">Lyase</keyword>
<dbReference type="InterPro" id="IPR006108">
    <property type="entry name" value="3HC_DH_C"/>
</dbReference>
<evidence type="ECO:0000259" key="5">
    <source>
        <dbReference type="Pfam" id="PF00725"/>
    </source>
</evidence>
<keyword evidence="1" id="KW-0560">Oxidoreductase</keyword>
<dbReference type="Proteomes" id="UP000076128">
    <property type="component" value="Chromosome"/>
</dbReference>
<dbReference type="InterPro" id="IPR036291">
    <property type="entry name" value="NAD(P)-bd_dom_sf"/>
</dbReference>
<dbReference type="KEGG" id="daa:AKL17_3817"/>
<proteinExistence type="predicted"/>
<dbReference type="Pfam" id="PF02737">
    <property type="entry name" value="3HCDH_N"/>
    <property type="match status" value="1"/>
</dbReference>
<dbReference type="FunFam" id="3.40.50.720:FF:000009">
    <property type="entry name" value="Fatty oxidation complex, alpha subunit"/>
    <property type="match status" value="1"/>
</dbReference>
<name>A0A165STW7_9RHOB</name>
<feature type="domain" description="3-hydroxyacyl-CoA dehydrogenase C-terminal" evidence="5">
    <location>
        <begin position="321"/>
        <end position="414"/>
    </location>
</feature>
<keyword evidence="8" id="KW-1185">Reference proteome</keyword>
<dbReference type="GO" id="GO:0016853">
    <property type="term" value="F:isomerase activity"/>
    <property type="evidence" value="ECO:0007669"/>
    <property type="project" value="UniProtKB-KW"/>
</dbReference>
<dbReference type="GO" id="GO:0016616">
    <property type="term" value="F:oxidoreductase activity, acting on the CH-OH group of donors, NAD or NADP as acceptor"/>
    <property type="evidence" value="ECO:0007669"/>
    <property type="project" value="InterPro"/>
</dbReference>
<dbReference type="AlphaFoldDB" id="A0A165STW7"/>
<protein>
    <submittedName>
        <fullName evidence="7">Fatty acid oxidation complex subunit alpha 3</fullName>
    </submittedName>
</protein>
<evidence type="ECO:0000256" key="2">
    <source>
        <dbReference type="ARBA" id="ARBA00023235"/>
    </source>
</evidence>
<keyword evidence="4" id="KW-0511">Multifunctional enzyme</keyword>
<dbReference type="PANTHER" id="PTHR23309:SF51">
    <property type="entry name" value="3-HYDROXYACYL-COA DEHYDROGENASE-RELATED"/>
    <property type="match status" value="1"/>
</dbReference>
<dbReference type="FunFam" id="1.10.1040.50:FF:000006">
    <property type="entry name" value="Peroxisomal bifunctional enzyme"/>
    <property type="match status" value="1"/>
</dbReference>
<evidence type="ECO:0000256" key="3">
    <source>
        <dbReference type="ARBA" id="ARBA00023239"/>
    </source>
</evidence>